<dbReference type="EMBL" id="JAWWNJ010000016">
    <property type="protein sequence ID" value="KAK7039664.1"/>
    <property type="molecule type" value="Genomic_DNA"/>
</dbReference>
<protein>
    <submittedName>
        <fullName evidence="2">Uncharacterized protein</fullName>
    </submittedName>
</protein>
<dbReference type="AlphaFoldDB" id="A0AAW0CMB8"/>
<evidence type="ECO:0000313" key="2">
    <source>
        <dbReference type="EMBL" id="KAK7039664.1"/>
    </source>
</evidence>
<feature type="region of interest" description="Disordered" evidence="1">
    <location>
        <begin position="91"/>
        <end position="147"/>
    </location>
</feature>
<feature type="compositionally biased region" description="Polar residues" evidence="1">
    <location>
        <begin position="98"/>
        <end position="115"/>
    </location>
</feature>
<reference evidence="2 3" key="1">
    <citation type="journal article" date="2024" name="J Genomics">
        <title>Draft genome sequencing and assembly of Favolaschia claudopus CIRM-BRFM 2984 isolated from oak limbs.</title>
        <authorList>
            <person name="Navarro D."/>
            <person name="Drula E."/>
            <person name="Chaduli D."/>
            <person name="Cazenave R."/>
            <person name="Ahrendt S."/>
            <person name="Wang J."/>
            <person name="Lipzen A."/>
            <person name="Daum C."/>
            <person name="Barry K."/>
            <person name="Grigoriev I.V."/>
            <person name="Favel A."/>
            <person name="Rosso M.N."/>
            <person name="Martin F."/>
        </authorList>
    </citation>
    <scope>NUCLEOTIDE SEQUENCE [LARGE SCALE GENOMIC DNA]</scope>
    <source>
        <strain evidence="2 3">CIRM-BRFM 2984</strain>
    </source>
</reference>
<gene>
    <name evidence="2" type="ORF">R3P38DRAFT_2769796</name>
</gene>
<feature type="compositionally biased region" description="Low complexity" evidence="1">
    <location>
        <begin position="116"/>
        <end position="125"/>
    </location>
</feature>
<sequence>MARSAGERWARIRALAAPQDLLRRPYDDACAVEGYGELGFRDWGLQRASRFLDYEGRRWSASRLWVQGASLSLILRIKAFFGALRGERRHHAVGPAASDSTTQWASAASGSTTQWAPRRAQPRAAVGVWGGKPQPSGPAPAKVPSTI</sequence>
<dbReference type="Proteomes" id="UP001362999">
    <property type="component" value="Unassembled WGS sequence"/>
</dbReference>
<name>A0AAW0CMB8_9AGAR</name>
<evidence type="ECO:0000313" key="3">
    <source>
        <dbReference type="Proteomes" id="UP001362999"/>
    </source>
</evidence>
<organism evidence="2 3">
    <name type="scientific">Favolaschia claudopus</name>
    <dbReference type="NCBI Taxonomy" id="2862362"/>
    <lineage>
        <taxon>Eukaryota</taxon>
        <taxon>Fungi</taxon>
        <taxon>Dikarya</taxon>
        <taxon>Basidiomycota</taxon>
        <taxon>Agaricomycotina</taxon>
        <taxon>Agaricomycetes</taxon>
        <taxon>Agaricomycetidae</taxon>
        <taxon>Agaricales</taxon>
        <taxon>Marasmiineae</taxon>
        <taxon>Mycenaceae</taxon>
        <taxon>Favolaschia</taxon>
    </lineage>
</organism>
<proteinExistence type="predicted"/>
<accession>A0AAW0CMB8</accession>
<keyword evidence="3" id="KW-1185">Reference proteome</keyword>
<comment type="caution">
    <text evidence="2">The sequence shown here is derived from an EMBL/GenBank/DDBJ whole genome shotgun (WGS) entry which is preliminary data.</text>
</comment>
<evidence type="ECO:0000256" key="1">
    <source>
        <dbReference type="SAM" id="MobiDB-lite"/>
    </source>
</evidence>